<accession>A0A080Z184</accession>
<name>A0A080Z184_PHYNI</name>
<evidence type="ECO:0000313" key="2">
    <source>
        <dbReference type="Proteomes" id="UP000028582"/>
    </source>
</evidence>
<dbReference type="AlphaFoldDB" id="A0A080Z184"/>
<gene>
    <name evidence="1" type="ORF">F444_21399</name>
</gene>
<proteinExistence type="predicted"/>
<organism evidence="1 2">
    <name type="scientific">Phytophthora nicotianae P1976</name>
    <dbReference type="NCBI Taxonomy" id="1317066"/>
    <lineage>
        <taxon>Eukaryota</taxon>
        <taxon>Sar</taxon>
        <taxon>Stramenopiles</taxon>
        <taxon>Oomycota</taxon>
        <taxon>Peronosporomycetes</taxon>
        <taxon>Peronosporales</taxon>
        <taxon>Peronosporaceae</taxon>
        <taxon>Phytophthora</taxon>
    </lineage>
</organism>
<evidence type="ECO:0000313" key="1">
    <source>
        <dbReference type="EMBL" id="ETO60395.1"/>
    </source>
</evidence>
<comment type="caution">
    <text evidence="1">The sequence shown here is derived from an EMBL/GenBank/DDBJ whole genome shotgun (WGS) entry which is preliminary data.</text>
</comment>
<sequence length="44" mass="5229">MKTRDAFAQMEIELQRMHIRAEIIQRMILTGASVEDILKRLKML</sequence>
<dbReference type="Proteomes" id="UP000028582">
    <property type="component" value="Unassembled WGS sequence"/>
</dbReference>
<protein>
    <submittedName>
        <fullName evidence="1">Uncharacterized protein</fullName>
    </submittedName>
</protein>
<reference evidence="1 2" key="1">
    <citation type="submission" date="2013-11" db="EMBL/GenBank/DDBJ databases">
        <title>The Genome Sequence of Phytophthora parasitica P1976.</title>
        <authorList>
            <consortium name="The Broad Institute Genomics Platform"/>
            <person name="Russ C."/>
            <person name="Tyler B."/>
            <person name="Panabieres F."/>
            <person name="Shan W."/>
            <person name="Tripathy S."/>
            <person name="Grunwald N."/>
            <person name="Machado M."/>
            <person name="Johnson C.S."/>
            <person name="Walker B."/>
            <person name="Young S."/>
            <person name="Zeng Q."/>
            <person name="Gargeya S."/>
            <person name="Fitzgerald M."/>
            <person name="Haas B."/>
            <person name="Abouelleil A."/>
            <person name="Allen A.W."/>
            <person name="Alvarado L."/>
            <person name="Arachchi H.M."/>
            <person name="Berlin A.M."/>
            <person name="Chapman S.B."/>
            <person name="Gainer-Dewar J."/>
            <person name="Goldberg J."/>
            <person name="Griggs A."/>
            <person name="Gujja S."/>
            <person name="Hansen M."/>
            <person name="Howarth C."/>
            <person name="Imamovic A."/>
            <person name="Ireland A."/>
            <person name="Larimer J."/>
            <person name="McCowan C."/>
            <person name="Murphy C."/>
            <person name="Pearson M."/>
            <person name="Poon T.W."/>
            <person name="Priest M."/>
            <person name="Roberts A."/>
            <person name="Saif S."/>
            <person name="Shea T."/>
            <person name="Sisk P."/>
            <person name="Sykes S."/>
            <person name="Wortman J."/>
            <person name="Nusbaum C."/>
            <person name="Birren B."/>
        </authorList>
    </citation>
    <scope>NUCLEOTIDE SEQUENCE [LARGE SCALE GENOMIC DNA]</scope>
    <source>
        <strain evidence="1 2">P1976</strain>
    </source>
</reference>
<dbReference type="EMBL" id="ANJA01003945">
    <property type="protein sequence ID" value="ETO60395.1"/>
    <property type="molecule type" value="Genomic_DNA"/>
</dbReference>